<keyword evidence="3" id="KW-1185">Reference proteome</keyword>
<dbReference type="Proteomes" id="UP000233556">
    <property type="component" value="Unassembled WGS sequence"/>
</dbReference>
<dbReference type="AlphaFoldDB" id="A0A2I0T214"/>
<feature type="domain" description="Protein kinase" evidence="1">
    <location>
        <begin position="1"/>
        <end position="83"/>
    </location>
</feature>
<keyword evidence="2" id="KW-0418">Kinase</keyword>
<dbReference type="Gene3D" id="1.10.510.10">
    <property type="entry name" value="Transferase(Phosphotransferase) domain 1"/>
    <property type="match status" value="1"/>
</dbReference>
<evidence type="ECO:0000259" key="1">
    <source>
        <dbReference type="PROSITE" id="PS50011"/>
    </source>
</evidence>
<dbReference type="EMBL" id="KZ524201">
    <property type="protein sequence ID" value="PKU27821.1"/>
    <property type="molecule type" value="Genomic_DNA"/>
</dbReference>
<sequence length="83" mass="9569">MRRKKRRGVLCFHCLHQQGCLVLQNQISDFGLAKCNGLSHSHDISMDGLCGTIAYLPPERIKEKNRCFDTKHDVYRSVSYENT</sequence>
<dbReference type="InterPro" id="IPR011009">
    <property type="entry name" value="Kinase-like_dom_sf"/>
</dbReference>
<accession>A0A2I0T214</accession>
<reference evidence="3" key="2">
    <citation type="submission" date="2017-12" db="EMBL/GenBank/DDBJ databases">
        <title>Genome sequence of the Bar-tailed Godwit (Limosa lapponica baueri).</title>
        <authorList>
            <person name="Lima N.C.B."/>
            <person name="Parody-Merino A.M."/>
            <person name="Battley P.F."/>
            <person name="Fidler A.E."/>
            <person name="Prosdocimi F."/>
        </authorList>
    </citation>
    <scope>NUCLEOTIDE SEQUENCE [LARGE SCALE GENOMIC DNA]</scope>
</reference>
<dbReference type="OrthoDB" id="195446at2759"/>
<dbReference type="GO" id="GO:0004672">
    <property type="term" value="F:protein kinase activity"/>
    <property type="evidence" value="ECO:0007669"/>
    <property type="project" value="InterPro"/>
</dbReference>
<evidence type="ECO:0000313" key="2">
    <source>
        <dbReference type="EMBL" id="PKU27821.1"/>
    </source>
</evidence>
<reference evidence="3" key="1">
    <citation type="submission" date="2017-11" db="EMBL/GenBank/DDBJ databases">
        <authorList>
            <person name="Lima N.C."/>
            <person name="Parody-Merino A.M."/>
            <person name="Battley P.F."/>
            <person name="Fidler A.E."/>
            <person name="Prosdocimi F."/>
        </authorList>
    </citation>
    <scope>NUCLEOTIDE SEQUENCE [LARGE SCALE GENOMIC DNA]</scope>
</reference>
<dbReference type="SUPFAM" id="SSF56112">
    <property type="entry name" value="Protein kinase-like (PK-like)"/>
    <property type="match status" value="1"/>
</dbReference>
<dbReference type="PROSITE" id="PS50011">
    <property type="entry name" value="PROTEIN_KINASE_DOM"/>
    <property type="match status" value="1"/>
</dbReference>
<protein>
    <submittedName>
        <fullName evidence="2">Receptor-interacting serine threonine-protein kinase 4</fullName>
    </submittedName>
</protein>
<gene>
    <name evidence="2" type="ORF">llap_21875</name>
</gene>
<keyword evidence="2" id="KW-0808">Transferase</keyword>
<dbReference type="GO" id="GO:0005524">
    <property type="term" value="F:ATP binding"/>
    <property type="evidence" value="ECO:0007669"/>
    <property type="project" value="InterPro"/>
</dbReference>
<dbReference type="InterPro" id="IPR000719">
    <property type="entry name" value="Prot_kinase_dom"/>
</dbReference>
<keyword evidence="2" id="KW-0675">Receptor</keyword>
<name>A0A2I0T214_LIMLA</name>
<proteinExistence type="predicted"/>
<evidence type="ECO:0000313" key="3">
    <source>
        <dbReference type="Proteomes" id="UP000233556"/>
    </source>
</evidence>
<organism evidence="2 3">
    <name type="scientific">Limosa lapponica baueri</name>
    <dbReference type="NCBI Taxonomy" id="1758121"/>
    <lineage>
        <taxon>Eukaryota</taxon>
        <taxon>Metazoa</taxon>
        <taxon>Chordata</taxon>
        <taxon>Craniata</taxon>
        <taxon>Vertebrata</taxon>
        <taxon>Euteleostomi</taxon>
        <taxon>Archelosauria</taxon>
        <taxon>Archosauria</taxon>
        <taxon>Dinosauria</taxon>
        <taxon>Saurischia</taxon>
        <taxon>Theropoda</taxon>
        <taxon>Coelurosauria</taxon>
        <taxon>Aves</taxon>
        <taxon>Neognathae</taxon>
        <taxon>Neoaves</taxon>
        <taxon>Charadriiformes</taxon>
        <taxon>Scolopacidae</taxon>
        <taxon>Limosa</taxon>
    </lineage>
</organism>